<dbReference type="VEuPathDB" id="TriTrypDB:TcG_08573"/>
<gene>
    <name evidence="2" type="ORF">C4B63_141g34</name>
</gene>
<dbReference type="VEuPathDB" id="TriTrypDB:C4B63_141g34"/>
<dbReference type="AlphaFoldDB" id="A0A2V2USS4"/>
<evidence type="ECO:0000313" key="3">
    <source>
        <dbReference type="Proteomes" id="UP000246121"/>
    </source>
</evidence>
<dbReference type="Pfam" id="PF24466">
    <property type="entry name" value="DUF7578"/>
    <property type="match status" value="1"/>
</dbReference>
<sequence>MPRVKRLLCRREMVRRERGRSSHGDTAQPAATHIRVEETRAPQWTLDSRLDKLLLEGKERITNMRLNDFLRNCFDGRGVEEFNENVYMKDFLGGPNEFIQDEVLLRTIEASPPCQELKKSVRSFTCYWRPQISLKKNMSSLSGIGVTLRKKIRSLLLQGHR</sequence>
<proteinExistence type="predicted"/>
<evidence type="ECO:0000313" key="2">
    <source>
        <dbReference type="EMBL" id="PWU85878.1"/>
    </source>
</evidence>
<dbReference type="VEuPathDB" id="TriTrypDB:C3747_289g21"/>
<accession>A0A2V2USS4</accession>
<dbReference type="EMBL" id="PRFA01000141">
    <property type="protein sequence ID" value="PWU85878.1"/>
    <property type="molecule type" value="Genomic_DNA"/>
</dbReference>
<comment type="caution">
    <text evidence="2">The sequence shown here is derived from an EMBL/GenBank/DDBJ whole genome shotgun (WGS) entry which is preliminary data.</text>
</comment>
<reference evidence="2 3" key="1">
    <citation type="journal article" date="2018" name="Microb. Genom.">
        <title>Expanding an expanded genome: long-read sequencing of Trypanosoma cruzi.</title>
        <authorList>
            <person name="Berna L."/>
            <person name="Rodriguez M."/>
            <person name="Chiribao M.L."/>
            <person name="Parodi-Talice A."/>
            <person name="Pita S."/>
            <person name="Rijo G."/>
            <person name="Alvarez-Valin F."/>
            <person name="Robello C."/>
        </authorList>
    </citation>
    <scope>NUCLEOTIDE SEQUENCE [LARGE SCALE GENOMIC DNA]</scope>
    <source>
        <strain evidence="2 3">Dm28c</strain>
    </source>
</reference>
<name>A0A2V2USS4_TRYCR</name>
<evidence type="ECO:0000259" key="1">
    <source>
        <dbReference type="Pfam" id="PF24466"/>
    </source>
</evidence>
<protein>
    <submittedName>
        <fullName evidence="2">Putative retrotransposon hot spot protein (RHS,)</fullName>
    </submittedName>
</protein>
<dbReference type="Proteomes" id="UP000246121">
    <property type="component" value="Unassembled WGS sequence"/>
</dbReference>
<organism evidence="2 3">
    <name type="scientific">Trypanosoma cruzi</name>
    <dbReference type="NCBI Taxonomy" id="5693"/>
    <lineage>
        <taxon>Eukaryota</taxon>
        <taxon>Discoba</taxon>
        <taxon>Euglenozoa</taxon>
        <taxon>Kinetoplastea</taxon>
        <taxon>Metakinetoplastina</taxon>
        <taxon>Trypanosomatida</taxon>
        <taxon>Trypanosomatidae</taxon>
        <taxon>Trypanosoma</taxon>
        <taxon>Schizotrypanum</taxon>
    </lineage>
</organism>
<dbReference type="InterPro" id="IPR056000">
    <property type="entry name" value="DUF7578"/>
</dbReference>
<feature type="domain" description="DUF7578" evidence="1">
    <location>
        <begin position="60"/>
        <end position="122"/>
    </location>
</feature>